<gene>
    <name evidence="1" type="ORF">M9H77_25198</name>
</gene>
<dbReference type="Proteomes" id="UP001060085">
    <property type="component" value="Linkage Group LG06"/>
</dbReference>
<reference evidence="2" key="1">
    <citation type="journal article" date="2023" name="Nat. Plants">
        <title>Single-cell RNA sequencing provides a high-resolution roadmap for understanding the multicellular compartmentation of specialized metabolism.</title>
        <authorList>
            <person name="Sun S."/>
            <person name="Shen X."/>
            <person name="Li Y."/>
            <person name="Li Y."/>
            <person name="Wang S."/>
            <person name="Li R."/>
            <person name="Zhang H."/>
            <person name="Shen G."/>
            <person name="Guo B."/>
            <person name="Wei J."/>
            <person name="Xu J."/>
            <person name="St-Pierre B."/>
            <person name="Chen S."/>
            <person name="Sun C."/>
        </authorList>
    </citation>
    <scope>NUCLEOTIDE SEQUENCE [LARGE SCALE GENOMIC DNA]</scope>
</reference>
<accession>A0ACC0A826</accession>
<evidence type="ECO:0000313" key="1">
    <source>
        <dbReference type="EMBL" id="KAI5656405.1"/>
    </source>
</evidence>
<protein>
    <submittedName>
        <fullName evidence="1">Uncharacterized protein</fullName>
    </submittedName>
</protein>
<name>A0ACC0A826_CATRO</name>
<sequence length="243" mass="28257">MKANRYLIINRYMKLRTSDRRTYVTLACERGGALRKYTKPRVDDEEEEVPIKKWGSYGTKKCGCPFKLKGEQIATSENWQLFVHDGRHNNKMAVYNHGHTQAARLQRSMHRKYTVIAKIKKNRMKGRNKMEEILCLSAQRGYTVFYRNAKDINVLSDIFVAHETSIAMIRTWSYVLIMDTTYKTKKISLYHMQEPPVSAPHHVMSPSSHPMTCGNCWCQATTSQQISIIMRHWGGRTYMNANA</sequence>
<comment type="caution">
    <text evidence="1">The sequence shown here is derived from an EMBL/GenBank/DDBJ whole genome shotgun (WGS) entry which is preliminary data.</text>
</comment>
<evidence type="ECO:0000313" key="2">
    <source>
        <dbReference type="Proteomes" id="UP001060085"/>
    </source>
</evidence>
<organism evidence="1 2">
    <name type="scientific">Catharanthus roseus</name>
    <name type="common">Madagascar periwinkle</name>
    <name type="synonym">Vinca rosea</name>
    <dbReference type="NCBI Taxonomy" id="4058"/>
    <lineage>
        <taxon>Eukaryota</taxon>
        <taxon>Viridiplantae</taxon>
        <taxon>Streptophyta</taxon>
        <taxon>Embryophyta</taxon>
        <taxon>Tracheophyta</taxon>
        <taxon>Spermatophyta</taxon>
        <taxon>Magnoliopsida</taxon>
        <taxon>eudicotyledons</taxon>
        <taxon>Gunneridae</taxon>
        <taxon>Pentapetalae</taxon>
        <taxon>asterids</taxon>
        <taxon>lamiids</taxon>
        <taxon>Gentianales</taxon>
        <taxon>Apocynaceae</taxon>
        <taxon>Rauvolfioideae</taxon>
        <taxon>Vinceae</taxon>
        <taxon>Catharanthinae</taxon>
        <taxon>Catharanthus</taxon>
    </lineage>
</organism>
<dbReference type="EMBL" id="CM044706">
    <property type="protein sequence ID" value="KAI5656405.1"/>
    <property type="molecule type" value="Genomic_DNA"/>
</dbReference>
<proteinExistence type="predicted"/>
<keyword evidence="2" id="KW-1185">Reference proteome</keyword>